<gene>
    <name evidence="2" type="ORF">HYH03_006628</name>
</gene>
<dbReference type="Proteomes" id="UP000612055">
    <property type="component" value="Unassembled WGS sequence"/>
</dbReference>
<reference evidence="2" key="1">
    <citation type="journal article" date="2020" name="bioRxiv">
        <title>Comparative genomics of Chlamydomonas.</title>
        <authorList>
            <person name="Craig R.J."/>
            <person name="Hasan A.R."/>
            <person name="Ness R.W."/>
            <person name="Keightley P.D."/>
        </authorList>
    </citation>
    <scope>NUCLEOTIDE SEQUENCE</scope>
    <source>
        <strain evidence="2">CCAP 11/70</strain>
    </source>
</reference>
<evidence type="ECO:0000313" key="2">
    <source>
        <dbReference type="EMBL" id="KAG2495360.1"/>
    </source>
</evidence>
<evidence type="ECO:0000256" key="1">
    <source>
        <dbReference type="SAM" id="MobiDB-lite"/>
    </source>
</evidence>
<dbReference type="AlphaFoldDB" id="A0A835Y3J0"/>
<protein>
    <submittedName>
        <fullName evidence="2">Uncharacterized protein</fullName>
    </submittedName>
</protein>
<dbReference type="OrthoDB" id="549909at2759"/>
<feature type="region of interest" description="Disordered" evidence="1">
    <location>
        <begin position="41"/>
        <end position="64"/>
    </location>
</feature>
<accession>A0A835Y3J0</accession>
<feature type="compositionally biased region" description="Low complexity" evidence="1">
    <location>
        <begin position="49"/>
        <end position="59"/>
    </location>
</feature>
<name>A0A835Y3J0_9CHLO</name>
<organism evidence="2 3">
    <name type="scientific">Edaphochlamys debaryana</name>
    <dbReference type="NCBI Taxonomy" id="47281"/>
    <lineage>
        <taxon>Eukaryota</taxon>
        <taxon>Viridiplantae</taxon>
        <taxon>Chlorophyta</taxon>
        <taxon>core chlorophytes</taxon>
        <taxon>Chlorophyceae</taxon>
        <taxon>CS clade</taxon>
        <taxon>Chlamydomonadales</taxon>
        <taxon>Chlamydomonadales incertae sedis</taxon>
        <taxon>Edaphochlamys</taxon>
    </lineage>
</organism>
<sequence>MQHRTSSMGLFVDFDAPSAKCLRSPVVSGLRTPPTCPASPLYAPCPSTPRSGASTPSRAPSRRTSTHCLPYAVDVPFSPTIVNSAYESNFTAAQCYAAYGLRTGLHAPPAPPLTGPATPDADILTLALGDISDFSSPASAAGSAVPSAPGSFVSASAGTSRLGPVALGFPEATAGSGSASRHPHLAPHHQTHFDRAEMSEMDFGLAACLATPMDPNPGATDAEAVTAGLRRLAQLPAAGTTTASAAARSAVSKLSSANDILQDASRYGDWARRVRRRRRLEVMQGALGVLTAGAGATAMGRLLDDCLLDTTSSSCAGAPRHGRSSGGGGGSRAASRGGSRGGFASGSKGGFSSGGGSAASASFGGAVAAAPMPVPVTSAAAAGGGMTLVASPAMAASPVAMEDAGFAGADSFAGDVGEAELMARLARLGQAGSGAGPAAAAGTGPGGSPSLEAVPEAGEEAFYEDGEDDFSFPFGGFRDDMAFVV</sequence>
<feature type="region of interest" description="Disordered" evidence="1">
    <location>
        <begin position="314"/>
        <end position="349"/>
    </location>
</feature>
<dbReference type="EMBL" id="JAEHOE010000025">
    <property type="protein sequence ID" value="KAG2495360.1"/>
    <property type="molecule type" value="Genomic_DNA"/>
</dbReference>
<proteinExistence type="predicted"/>
<keyword evidence="3" id="KW-1185">Reference proteome</keyword>
<feature type="compositionally biased region" description="Gly residues" evidence="1">
    <location>
        <begin position="338"/>
        <end position="349"/>
    </location>
</feature>
<comment type="caution">
    <text evidence="2">The sequence shown here is derived from an EMBL/GenBank/DDBJ whole genome shotgun (WGS) entry which is preliminary data.</text>
</comment>
<evidence type="ECO:0000313" key="3">
    <source>
        <dbReference type="Proteomes" id="UP000612055"/>
    </source>
</evidence>